<feature type="transmembrane region" description="Helical" evidence="12">
    <location>
        <begin position="628"/>
        <end position="653"/>
    </location>
</feature>
<evidence type="ECO:0000256" key="1">
    <source>
        <dbReference type="ARBA" id="ARBA00001947"/>
    </source>
</evidence>
<dbReference type="Proteomes" id="UP000612899">
    <property type="component" value="Unassembled WGS sequence"/>
</dbReference>
<evidence type="ECO:0000256" key="11">
    <source>
        <dbReference type="SAM" id="MobiDB-lite"/>
    </source>
</evidence>
<reference evidence="14" key="1">
    <citation type="submission" date="2021-01" db="EMBL/GenBank/DDBJ databases">
        <title>Whole genome shotgun sequence of Rhizocola hellebori NBRC 109834.</title>
        <authorList>
            <person name="Komaki H."/>
            <person name="Tamura T."/>
        </authorList>
    </citation>
    <scope>NUCLEOTIDE SEQUENCE</scope>
    <source>
        <strain evidence="14">NBRC 109834</strain>
    </source>
</reference>
<evidence type="ECO:0000256" key="2">
    <source>
        <dbReference type="ARBA" id="ARBA00022475"/>
    </source>
</evidence>
<feature type="transmembrane region" description="Helical" evidence="12">
    <location>
        <begin position="665"/>
        <end position="685"/>
    </location>
</feature>
<keyword evidence="6" id="KW-0378">Hydrolase</keyword>
<keyword evidence="3" id="KW-0645">Protease</keyword>
<sequence>MRGVFDVVSGTTLRFASLVAAVVGTSTYVFGILYVSVPAKASATAVAFEGCGRVSENDPYSVERGRLVAECVAGVRRDQARWVLVGLALLALTAAALYLLTPWWIRRRSRLVPIDGPRFSALTAALRDLSAEAGLRTAPEFLLDPAAGSPGGLAFGHLRRHFVRLNAGLIPLRMTQPAVFRAVVLHELAHLRNRDVDMAYATMALWRAFFAVAMVPILIVTLYPAPGRNYLQSLLDPGLRLAALAVVVYLARNAVLRSRELYADARAAKAGAGEGLRAALARMKPAIGWRRRLGVHPDPQARLGILREPLLLLRPRPAELVETGITTMIAVGALNFFAWTGLGTLASHVTASLAALLIAAMLTAVAWRAEISSARAAVMPAALALGGGLLIGDQLTISNSTSSWGVFGSAPAANQLPLPGSVAIGAFSLTSALVAAVVLVLAIAWQAAISSAGAQAWLPRLRSPSTRAAWLTGATVTAIPLAAWFRIWFDSHTVPFLIGRTYHVVAGPGEQIWTGPLWSALSLTYPPLTLFMALPLAIPVLILAWLYPLAARTATVWPAARTGLFAAATFTAVLLAYRAALHMHAAGLAATEGFAVYYSFSVIAAAVVAMAVAAAATTGLAQGQLAAFLSGIACTAAILGSQLLGGCVTAIQLGSSACALSADWGFTWFLLRHILIQGAIAALLLQALTAATTRLRLAPRIAVMAGVLAAFTLGVGATHATAPPASAPPAPTASAPAAPGDPHKALQTAISGLPPSWIPKPPSESSPSTLDNPACQPLYDEAYGKALDARPHDMATAAYTNNGKLALSTFDITIKTFRSPLDDSPFTQADVAVADCPRFRVTTSSGFEVDITAQKGTAPGIGDKSWRADLTLTSTSGGVDTRARHISVLVRTGQTMIVASMVAVNEPLNDAVLLAAISRAVAVL</sequence>
<feature type="transmembrane region" description="Helical" evidence="12">
    <location>
        <begin position="320"/>
        <end position="339"/>
    </location>
</feature>
<dbReference type="GO" id="GO:0046872">
    <property type="term" value="F:metal ion binding"/>
    <property type="evidence" value="ECO:0007669"/>
    <property type="project" value="UniProtKB-KW"/>
</dbReference>
<evidence type="ECO:0000256" key="10">
    <source>
        <dbReference type="ARBA" id="ARBA00023136"/>
    </source>
</evidence>
<feature type="transmembrane region" description="Helical" evidence="12">
    <location>
        <begin position="697"/>
        <end position="717"/>
    </location>
</feature>
<protein>
    <recommendedName>
        <fullName evidence="13">Peptidase M48 domain-containing protein</fullName>
    </recommendedName>
</protein>
<keyword evidence="7" id="KW-0862">Zinc</keyword>
<dbReference type="PANTHER" id="PTHR43221:SF2">
    <property type="entry name" value="PROTEASE HTPX HOMOLOG"/>
    <property type="match status" value="1"/>
</dbReference>
<evidence type="ECO:0000256" key="5">
    <source>
        <dbReference type="ARBA" id="ARBA00022723"/>
    </source>
</evidence>
<proteinExistence type="predicted"/>
<feature type="transmembrane region" description="Helical" evidence="12">
    <location>
        <begin position="82"/>
        <end position="100"/>
    </location>
</feature>
<evidence type="ECO:0000256" key="7">
    <source>
        <dbReference type="ARBA" id="ARBA00022833"/>
    </source>
</evidence>
<accession>A0A8J3Q7M6</accession>
<dbReference type="PANTHER" id="PTHR43221">
    <property type="entry name" value="PROTEASE HTPX"/>
    <property type="match status" value="1"/>
</dbReference>
<evidence type="ECO:0000313" key="14">
    <source>
        <dbReference type="EMBL" id="GIH05325.1"/>
    </source>
</evidence>
<comment type="cofactor">
    <cofactor evidence="1">
        <name>Zn(2+)</name>
        <dbReference type="ChEBI" id="CHEBI:29105"/>
    </cofactor>
</comment>
<evidence type="ECO:0000256" key="12">
    <source>
        <dbReference type="SAM" id="Phobius"/>
    </source>
</evidence>
<feature type="transmembrane region" description="Helical" evidence="12">
    <location>
        <begin position="237"/>
        <end position="256"/>
    </location>
</feature>
<feature type="region of interest" description="Disordered" evidence="11">
    <location>
        <begin position="722"/>
        <end position="746"/>
    </location>
</feature>
<evidence type="ECO:0000256" key="8">
    <source>
        <dbReference type="ARBA" id="ARBA00022989"/>
    </source>
</evidence>
<name>A0A8J3Q7M6_9ACTN</name>
<feature type="transmembrane region" description="Helical" evidence="12">
    <location>
        <begin position="559"/>
        <end position="577"/>
    </location>
</feature>
<dbReference type="EMBL" id="BONY01000018">
    <property type="protein sequence ID" value="GIH05325.1"/>
    <property type="molecule type" value="Genomic_DNA"/>
</dbReference>
<feature type="transmembrane region" description="Helical" evidence="12">
    <location>
        <begin position="528"/>
        <end position="547"/>
    </location>
</feature>
<dbReference type="Pfam" id="PF01435">
    <property type="entry name" value="Peptidase_M48"/>
    <property type="match status" value="1"/>
</dbReference>
<evidence type="ECO:0000256" key="4">
    <source>
        <dbReference type="ARBA" id="ARBA00022692"/>
    </source>
</evidence>
<feature type="transmembrane region" description="Helical" evidence="12">
    <location>
        <begin position="597"/>
        <end position="616"/>
    </location>
</feature>
<feature type="transmembrane region" description="Helical" evidence="12">
    <location>
        <begin position="468"/>
        <end position="489"/>
    </location>
</feature>
<dbReference type="AlphaFoldDB" id="A0A8J3Q7M6"/>
<keyword evidence="15" id="KW-1185">Reference proteome</keyword>
<feature type="transmembrane region" description="Helical" evidence="12">
    <location>
        <begin position="345"/>
        <end position="367"/>
    </location>
</feature>
<dbReference type="GO" id="GO:0006508">
    <property type="term" value="P:proteolysis"/>
    <property type="evidence" value="ECO:0007669"/>
    <property type="project" value="UniProtKB-KW"/>
</dbReference>
<evidence type="ECO:0000256" key="6">
    <source>
        <dbReference type="ARBA" id="ARBA00022801"/>
    </source>
</evidence>
<feature type="transmembrane region" description="Helical" evidence="12">
    <location>
        <begin position="12"/>
        <end position="35"/>
    </location>
</feature>
<feature type="transmembrane region" description="Helical" evidence="12">
    <location>
        <begin position="374"/>
        <end position="392"/>
    </location>
</feature>
<dbReference type="Gene3D" id="3.30.2010.10">
    <property type="entry name" value="Metalloproteases ('zincins'), catalytic domain"/>
    <property type="match status" value="1"/>
</dbReference>
<dbReference type="GO" id="GO:0004222">
    <property type="term" value="F:metalloendopeptidase activity"/>
    <property type="evidence" value="ECO:0007669"/>
    <property type="project" value="InterPro"/>
</dbReference>
<keyword evidence="9" id="KW-0482">Metalloprotease</keyword>
<evidence type="ECO:0000256" key="3">
    <source>
        <dbReference type="ARBA" id="ARBA00022670"/>
    </source>
</evidence>
<evidence type="ECO:0000313" key="15">
    <source>
        <dbReference type="Proteomes" id="UP000612899"/>
    </source>
</evidence>
<feature type="domain" description="Peptidase M48" evidence="13">
    <location>
        <begin position="123"/>
        <end position="308"/>
    </location>
</feature>
<keyword evidence="2" id="KW-1003">Cell membrane</keyword>
<evidence type="ECO:0000259" key="13">
    <source>
        <dbReference type="Pfam" id="PF01435"/>
    </source>
</evidence>
<keyword evidence="10 12" id="KW-0472">Membrane</keyword>
<keyword evidence="5" id="KW-0479">Metal-binding</keyword>
<feature type="transmembrane region" description="Helical" evidence="12">
    <location>
        <begin position="422"/>
        <end position="447"/>
    </location>
</feature>
<dbReference type="InterPro" id="IPR001915">
    <property type="entry name" value="Peptidase_M48"/>
</dbReference>
<organism evidence="14 15">
    <name type="scientific">Rhizocola hellebori</name>
    <dbReference type="NCBI Taxonomy" id="1392758"/>
    <lineage>
        <taxon>Bacteria</taxon>
        <taxon>Bacillati</taxon>
        <taxon>Actinomycetota</taxon>
        <taxon>Actinomycetes</taxon>
        <taxon>Micromonosporales</taxon>
        <taxon>Micromonosporaceae</taxon>
        <taxon>Rhizocola</taxon>
    </lineage>
</organism>
<gene>
    <name evidence="14" type="ORF">Rhe02_33920</name>
</gene>
<feature type="transmembrane region" description="Helical" evidence="12">
    <location>
        <begin position="204"/>
        <end position="225"/>
    </location>
</feature>
<keyword evidence="4 12" id="KW-0812">Transmembrane</keyword>
<comment type="caution">
    <text evidence="14">The sequence shown here is derived from an EMBL/GenBank/DDBJ whole genome shotgun (WGS) entry which is preliminary data.</text>
</comment>
<dbReference type="InterPro" id="IPR050083">
    <property type="entry name" value="HtpX_protease"/>
</dbReference>
<evidence type="ECO:0000256" key="9">
    <source>
        <dbReference type="ARBA" id="ARBA00023049"/>
    </source>
</evidence>
<keyword evidence="8 12" id="KW-1133">Transmembrane helix</keyword>